<dbReference type="Gene3D" id="3.30.450.20">
    <property type="entry name" value="PAS domain"/>
    <property type="match status" value="1"/>
</dbReference>
<dbReference type="InterPro" id="IPR052155">
    <property type="entry name" value="Biofilm_reg_signaling"/>
</dbReference>
<keyword evidence="2" id="KW-0812">Transmembrane</keyword>
<evidence type="ECO:0000256" key="1">
    <source>
        <dbReference type="SAM" id="MobiDB-lite"/>
    </source>
</evidence>
<gene>
    <name evidence="5" type="ORF">J4E96_05165</name>
</gene>
<dbReference type="PROSITE" id="PS50887">
    <property type="entry name" value="GGDEF"/>
    <property type="match status" value="1"/>
</dbReference>
<feature type="domain" description="GGDEF" evidence="4">
    <location>
        <begin position="336"/>
        <end position="469"/>
    </location>
</feature>
<feature type="transmembrane region" description="Helical" evidence="2">
    <location>
        <begin position="130"/>
        <end position="147"/>
    </location>
</feature>
<dbReference type="SUPFAM" id="SSF55785">
    <property type="entry name" value="PYP-like sensor domain (PAS domain)"/>
    <property type="match status" value="1"/>
</dbReference>
<dbReference type="RefSeq" id="WP_227424715.1">
    <property type="nucleotide sequence ID" value="NZ_CP071868.1"/>
</dbReference>
<dbReference type="InterPro" id="IPR035965">
    <property type="entry name" value="PAS-like_dom_sf"/>
</dbReference>
<dbReference type="Proteomes" id="UP000663937">
    <property type="component" value="Chromosome"/>
</dbReference>
<feature type="transmembrane region" description="Helical" evidence="2">
    <location>
        <begin position="159"/>
        <end position="179"/>
    </location>
</feature>
<feature type="transmembrane region" description="Helical" evidence="2">
    <location>
        <begin position="106"/>
        <end position="123"/>
    </location>
</feature>
<sequence length="744" mass="78020">MSAQPRDTGARRAAGAVADPRRPSVPQRLERLEPLTCLALAVHALAVQVQATDGLITPITGAAAVLTGLGVAGLCGWRSPTSVAARAATIIVLGYLLMALGDEGSGYVLLWFFVVVAVYPLVLTPRAGRLVAVVVPVVYLLLVPLDAADGPAPVALVRAFSLGLIAAFVHAAATAYRAAVADRDRVLALLDTFVDAAPVGLGFWGPDLRYRRLNVAMAALTGLPVAGHLGLTAAEVTRATPALALNLRRVLRSGLPVDGVELTADGREWTSSYFPVRLGGMTIGVGAALIDITDQRQSARALDRSGTHDALTGLPNRVLFRDRLEVALALATRTGAVVAVLFCDVDRFKVINDSLGHAAGDDLLRATADRLAAVIRPGDTLARLGGDEFAVLCASVTDVAEAVAVGERACAVLREPLRAGERLVTSTLSVGVTICLPGEQDATELLRDADVAMYQAKDAGRDGVAVFDPRLRSSAHERFELHGALRRAVSEGEITVAYQPVLALAGPADAGELGPGAVVGFEALARWHRPGHGDVSPAVFIPLAEDLGLIHALGDQVLRAACAAVRTWRDETGRPLTVAVNLSALQLAEAACVDRVVAALADTGLPADALQLEITESVLMSDVEHSTGQLAALRVLGLRVAIDDFGTGYSSLAYLRDLPIDILKIDQSFTRRLPGDGEMLDLIVRLARAIGATTVVEGVETREQLETVTRLGCDEAQGYYLSRPLGADAAAAYVHALRAAPRIG</sequence>
<name>A0A8A4ZGH6_9MICO</name>
<protein>
    <submittedName>
        <fullName evidence="5">EAL domain-containing protein</fullName>
    </submittedName>
</protein>
<feature type="transmembrane region" description="Helical" evidence="2">
    <location>
        <begin position="186"/>
        <end position="205"/>
    </location>
</feature>
<evidence type="ECO:0000313" key="6">
    <source>
        <dbReference type="Proteomes" id="UP000663937"/>
    </source>
</evidence>
<accession>A0A8A4ZGH6</accession>
<dbReference type="Pfam" id="PF00563">
    <property type="entry name" value="EAL"/>
    <property type="match status" value="1"/>
</dbReference>
<feature type="domain" description="EAL" evidence="3">
    <location>
        <begin position="478"/>
        <end position="738"/>
    </location>
</feature>
<dbReference type="EMBL" id="CP071868">
    <property type="protein sequence ID" value="QTE30385.1"/>
    <property type="molecule type" value="Genomic_DNA"/>
</dbReference>
<dbReference type="PANTHER" id="PTHR44757:SF2">
    <property type="entry name" value="BIOFILM ARCHITECTURE MAINTENANCE PROTEIN MBAA"/>
    <property type="match status" value="1"/>
</dbReference>
<dbReference type="PROSITE" id="PS50883">
    <property type="entry name" value="EAL"/>
    <property type="match status" value="1"/>
</dbReference>
<dbReference type="Gene3D" id="3.20.20.450">
    <property type="entry name" value="EAL domain"/>
    <property type="match status" value="1"/>
</dbReference>
<feature type="region of interest" description="Disordered" evidence="1">
    <location>
        <begin position="1"/>
        <end position="22"/>
    </location>
</feature>
<dbReference type="InterPro" id="IPR001633">
    <property type="entry name" value="EAL_dom"/>
</dbReference>
<dbReference type="InterPro" id="IPR043128">
    <property type="entry name" value="Rev_trsase/Diguanyl_cyclase"/>
</dbReference>
<dbReference type="SMART" id="SM00052">
    <property type="entry name" value="EAL"/>
    <property type="match status" value="1"/>
</dbReference>
<feature type="transmembrane region" description="Helical" evidence="2">
    <location>
        <begin position="55"/>
        <end position="76"/>
    </location>
</feature>
<dbReference type="InterPro" id="IPR000160">
    <property type="entry name" value="GGDEF_dom"/>
</dbReference>
<proteinExistence type="predicted"/>
<dbReference type="InterPro" id="IPR035919">
    <property type="entry name" value="EAL_sf"/>
</dbReference>
<dbReference type="PANTHER" id="PTHR44757">
    <property type="entry name" value="DIGUANYLATE CYCLASE DGCP"/>
    <property type="match status" value="1"/>
</dbReference>
<evidence type="ECO:0000256" key="2">
    <source>
        <dbReference type="SAM" id="Phobius"/>
    </source>
</evidence>
<evidence type="ECO:0000259" key="3">
    <source>
        <dbReference type="PROSITE" id="PS50883"/>
    </source>
</evidence>
<dbReference type="CDD" id="cd01948">
    <property type="entry name" value="EAL"/>
    <property type="match status" value="1"/>
</dbReference>
<feature type="transmembrane region" description="Helical" evidence="2">
    <location>
        <begin position="83"/>
        <end position="100"/>
    </location>
</feature>
<organism evidence="5 6">
    <name type="scientific">Pengzhenrongella sicca</name>
    <dbReference type="NCBI Taxonomy" id="2819238"/>
    <lineage>
        <taxon>Bacteria</taxon>
        <taxon>Bacillati</taxon>
        <taxon>Actinomycetota</taxon>
        <taxon>Actinomycetes</taxon>
        <taxon>Micrococcales</taxon>
        <taxon>Pengzhenrongella</taxon>
    </lineage>
</organism>
<keyword evidence="6" id="KW-1185">Reference proteome</keyword>
<evidence type="ECO:0000259" key="4">
    <source>
        <dbReference type="PROSITE" id="PS50887"/>
    </source>
</evidence>
<dbReference type="CDD" id="cd01949">
    <property type="entry name" value="GGDEF"/>
    <property type="match status" value="1"/>
</dbReference>
<dbReference type="InterPro" id="IPR029787">
    <property type="entry name" value="Nucleotide_cyclase"/>
</dbReference>
<dbReference type="SMART" id="SM00267">
    <property type="entry name" value="GGDEF"/>
    <property type="match status" value="1"/>
</dbReference>
<dbReference type="Pfam" id="PF08448">
    <property type="entry name" value="PAS_4"/>
    <property type="match status" value="1"/>
</dbReference>
<dbReference type="NCBIfam" id="TIGR00254">
    <property type="entry name" value="GGDEF"/>
    <property type="match status" value="1"/>
</dbReference>
<dbReference type="Pfam" id="PF00990">
    <property type="entry name" value="GGDEF"/>
    <property type="match status" value="1"/>
</dbReference>
<dbReference type="Gene3D" id="3.30.70.270">
    <property type="match status" value="1"/>
</dbReference>
<dbReference type="SUPFAM" id="SSF55073">
    <property type="entry name" value="Nucleotide cyclase"/>
    <property type="match status" value="1"/>
</dbReference>
<dbReference type="InterPro" id="IPR013656">
    <property type="entry name" value="PAS_4"/>
</dbReference>
<evidence type="ECO:0000313" key="5">
    <source>
        <dbReference type="EMBL" id="QTE30385.1"/>
    </source>
</evidence>
<keyword evidence="2" id="KW-0472">Membrane</keyword>
<reference evidence="5" key="1">
    <citation type="submission" date="2021-03" db="EMBL/GenBank/DDBJ databases">
        <title>Pengzhenrongella sicca gen. nov., sp. nov., a new member of suborder Micrococcineae isolated from High-Arctic tundra soil.</title>
        <authorList>
            <person name="Peng F."/>
        </authorList>
    </citation>
    <scope>NUCLEOTIDE SEQUENCE</scope>
    <source>
        <strain evidence="5">LRZ-2</strain>
    </source>
</reference>
<dbReference type="SUPFAM" id="SSF141868">
    <property type="entry name" value="EAL domain-like"/>
    <property type="match status" value="1"/>
</dbReference>
<keyword evidence="2" id="KW-1133">Transmembrane helix</keyword>
<dbReference type="AlphaFoldDB" id="A0A8A4ZGH6"/>
<dbReference type="KEGG" id="psic:J4E96_05165"/>